<feature type="compositionally biased region" description="Low complexity" evidence="7">
    <location>
        <begin position="566"/>
        <end position="585"/>
    </location>
</feature>
<keyword evidence="2" id="KW-0547">Nucleotide-binding</keyword>
<feature type="region of interest" description="Disordered" evidence="7">
    <location>
        <begin position="177"/>
        <end position="197"/>
    </location>
</feature>
<evidence type="ECO:0000256" key="4">
    <source>
        <dbReference type="ARBA" id="ARBA00022833"/>
    </source>
</evidence>
<accession>A0A0D2P7N4</accession>
<dbReference type="SMART" id="SM00356">
    <property type="entry name" value="ZnF_C3H1"/>
    <property type="match status" value="1"/>
</dbReference>
<feature type="compositionally biased region" description="Low complexity" evidence="7">
    <location>
        <begin position="760"/>
        <end position="777"/>
    </location>
</feature>
<keyword evidence="5" id="KW-0067">ATP-binding</keyword>
<feature type="compositionally biased region" description="Polar residues" evidence="7">
    <location>
        <begin position="793"/>
        <end position="804"/>
    </location>
</feature>
<evidence type="ECO:0000256" key="5">
    <source>
        <dbReference type="ARBA" id="ARBA00022840"/>
    </source>
</evidence>
<dbReference type="InterPro" id="IPR011704">
    <property type="entry name" value="ATPase_dyneun-rel_AAA"/>
</dbReference>
<dbReference type="InterPro" id="IPR050130">
    <property type="entry name" value="ClpA_ClpB"/>
</dbReference>
<keyword evidence="3 6" id="KW-0863">Zinc-finger</keyword>
<feature type="domain" description="C3H1-type" evidence="8">
    <location>
        <begin position="9"/>
        <end position="36"/>
    </location>
</feature>
<dbReference type="PROSITE" id="PS50103">
    <property type="entry name" value="ZF_C3H1"/>
    <property type="match status" value="1"/>
</dbReference>
<feature type="compositionally biased region" description="Polar residues" evidence="7">
    <location>
        <begin position="536"/>
        <end position="547"/>
    </location>
</feature>
<keyword evidence="10" id="KW-1185">Reference proteome</keyword>
<dbReference type="EMBL" id="KN817525">
    <property type="protein sequence ID" value="KJA26984.1"/>
    <property type="molecule type" value="Genomic_DNA"/>
</dbReference>
<feature type="region of interest" description="Disordered" evidence="7">
    <location>
        <begin position="693"/>
        <end position="807"/>
    </location>
</feature>
<feature type="compositionally biased region" description="Low complexity" evidence="7">
    <location>
        <begin position="665"/>
        <end position="676"/>
    </location>
</feature>
<dbReference type="GO" id="GO:0005524">
    <property type="term" value="F:ATP binding"/>
    <property type="evidence" value="ECO:0007669"/>
    <property type="project" value="UniProtKB-KW"/>
</dbReference>
<feature type="region of interest" description="Disordered" evidence="7">
    <location>
        <begin position="309"/>
        <end position="378"/>
    </location>
</feature>
<dbReference type="SUPFAM" id="SSF90229">
    <property type="entry name" value="CCCH zinc finger"/>
    <property type="match status" value="1"/>
</dbReference>
<dbReference type="OrthoDB" id="47330at2759"/>
<feature type="region of interest" description="Disordered" evidence="7">
    <location>
        <begin position="661"/>
        <end position="681"/>
    </location>
</feature>
<dbReference type="Proteomes" id="UP000054270">
    <property type="component" value="Unassembled WGS sequence"/>
</dbReference>
<organism evidence="9 10">
    <name type="scientific">Hypholoma sublateritium (strain FD-334 SS-4)</name>
    <dbReference type="NCBI Taxonomy" id="945553"/>
    <lineage>
        <taxon>Eukaryota</taxon>
        <taxon>Fungi</taxon>
        <taxon>Dikarya</taxon>
        <taxon>Basidiomycota</taxon>
        <taxon>Agaricomycotina</taxon>
        <taxon>Agaricomycetes</taxon>
        <taxon>Agaricomycetidae</taxon>
        <taxon>Agaricales</taxon>
        <taxon>Agaricineae</taxon>
        <taxon>Strophariaceae</taxon>
        <taxon>Hypholoma</taxon>
    </lineage>
</organism>
<dbReference type="InterPro" id="IPR036855">
    <property type="entry name" value="Znf_CCCH_sf"/>
</dbReference>
<evidence type="ECO:0000256" key="6">
    <source>
        <dbReference type="PROSITE-ProRule" id="PRU00723"/>
    </source>
</evidence>
<dbReference type="PANTHER" id="PTHR11638:SF18">
    <property type="entry name" value="HEAT SHOCK PROTEIN 104"/>
    <property type="match status" value="1"/>
</dbReference>
<evidence type="ECO:0000313" key="9">
    <source>
        <dbReference type="EMBL" id="KJA26984.1"/>
    </source>
</evidence>
<gene>
    <name evidence="9" type="ORF">HYPSUDRAFT_63248</name>
</gene>
<dbReference type="SUPFAM" id="SSF52540">
    <property type="entry name" value="P-loop containing nucleoside triphosphate hydrolases"/>
    <property type="match status" value="1"/>
</dbReference>
<dbReference type="GO" id="GO:0005737">
    <property type="term" value="C:cytoplasm"/>
    <property type="evidence" value="ECO:0007669"/>
    <property type="project" value="TreeGrafter"/>
</dbReference>
<evidence type="ECO:0000256" key="1">
    <source>
        <dbReference type="ARBA" id="ARBA00022723"/>
    </source>
</evidence>
<dbReference type="Pfam" id="PF07728">
    <property type="entry name" value="AAA_5"/>
    <property type="match status" value="1"/>
</dbReference>
<feature type="zinc finger region" description="C3H1-type" evidence="6">
    <location>
        <begin position="9"/>
        <end position="36"/>
    </location>
</feature>
<dbReference type="PANTHER" id="PTHR11638">
    <property type="entry name" value="ATP-DEPENDENT CLP PROTEASE"/>
    <property type="match status" value="1"/>
</dbReference>
<evidence type="ECO:0000313" key="10">
    <source>
        <dbReference type="Proteomes" id="UP000054270"/>
    </source>
</evidence>
<sequence length="1255" mass="137607">MVLPDPSWRVKTRPCPFYQQGRCMFSESCNFLHTASSQVDREAKGVQEVSGSRSPHNPPRVVINSPPSVCSSPRSPRTTGLLLALGDVVADPNPDENGERAEVGLSSVESDVWEESLPTLVNDLGFGQYSQPNDETAEEQHFVSYEDSDIDSDGNWTAISDYDEDNTALQPPQEFMAESTDEPVHTSLTSPRQEMRRQNWVPSPDHEAADFSNRHSLASTSSLLSPIEVSTLRLGPFFQLHRSSERESNSFDSGYADTWKPPAPLLSSPPRSPSVSSTFDLLSSPFGVHSSRISSPHLTAFMPRTPVSPARTVFPHDTDDIEPLDLDLDSPKGQDDQTAYLTPLGSPSALSQAEGLEDLDSSSDDEQMSDSNDSAREDALELNGHTSVWDSEGGDTAVYMGNVHEDSVQRDVESAVSHINTTPIDFLNATIEFQVGEEAAHSSIPEIENSSLLNDADDDDASTSVEALSTSFDDDTAYLAYLKSPLVAESNENDTTENDTLDSLYSSYSALSFDRSPPSEPSNLVQVPSSPGRPTPSAQSNSSTPLSSLRERVFTPPPPNRKRSGTITADSPNSSSSPITSIDSSMGRQSPFSDKNIGQRPRSQSPYGQEVEVSRKIPIGFRSTFALGRANRSSLITSRNNGKNSTLSPLQTHPVVPALGLWENSQDSDSPTSASSLPKGLKPLRLSTIIDAKYPSRPNNHSRMHSSSSNSVHSFHSGNINRKSASSTSVTSTNSLSDNRLLSSTRSPPLPLHVRNSLIPSEHSPTSPSSHLPKSLTNLDDPPQSAPVASWRRSVNYSRPSSRLSEPIHELEDDDFDDDTARFSRDPYGETIRRPIPDAPLTAPVSHASSLQHPIYTIETPKPTLMFAIASDNVEQVRQVLASGEAGPNESVGPQSALEFTLRNDKLTNKLEIVKALLAYGADPAAATKAEVSAAAHSPSQEDEERPRSLMQEIDPATRYYLERADSIHTKRMSVLIHRSFFRPLTRVRYDLIGQDRALEQLFRVLSMHSRELAVSPMVVMLCGPSGHGKSLLARKFGSLLEVPTHTVNMTTLRSTHNLWESHSMSPYETPTTCTLAEFLTNNEGKRCVVVLDEIEKTEDPKTLWSLLMPWELGRCAFEAGKRHVDVKNVIWLGTSNVGHDLVFQHRDARKDREGVMSREEYVELMALLRPKVSERLGASILSRITTVLPFVPFTLEEKRAICSEALYTLGGELARTLAPETIQTVTESALAGYCEDEGARSLHRAISNKLVDII</sequence>
<proteinExistence type="predicted"/>
<feature type="region of interest" description="Disordered" evidence="7">
    <location>
        <begin position="511"/>
        <end position="611"/>
    </location>
</feature>
<dbReference type="GO" id="GO:0016887">
    <property type="term" value="F:ATP hydrolysis activity"/>
    <property type="evidence" value="ECO:0007669"/>
    <property type="project" value="InterPro"/>
</dbReference>
<dbReference type="Gene3D" id="2.30.30.1190">
    <property type="match status" value="1"/>
</dbReference>
<name>A0A0D2P7N4_HYPSF</name>
<dbReference type="GO" id="GO:0034605">
    <property type="term" value="P:cellular response to heat"/>
    <property type="evidence" value="ECO:0007669"/>
    <property type="project" value="TreeGrafter"/>
</dbReference>
<dbReference type="InterPro" id="IPR027417">
    <property type="entry name" value="P-loop_NTPase"/>
</dbReference>
<dbReference type="Gene3D" id="3.40.50.300">
    <property type="entry name" value="P-loop containing nucleotide triphosphate hydrolases"/>
    <property type="match status" value="1"/>
</dbReference>
<dbReference type="InterPro" id="IPR036770">
    <property type="entry name" value="Ankyrin_rpt-contain_sf"/>
</dbReference>
<evidence type="ECO:0000259" key="8">
    <source>
        <dbReference type="PROSITE" id="PS50103"/>
    </source>
</evidence>
<dbReference type="Gene3D" id="1.25.40.20">
    <property type="entry name" value="Ankyrin repeat-containing domain"/>
    <property type="match status" value="1"/>
</dbReference>
<evidence type="ECO:0000256" key="7">
    <source>
        <dbReference type="SAM" id="MobiDB-lite"/>
    </source>
</evidence>
<dbReference type="STRING" id="945553.A0A0D2P7N4"/>
<evidence type="ECO:0000256" key="3">
    <source>
        <dbReference type="ARBA" id="ARBA00022771"/>
    </source>
</evidence>
<feature type="compositionally biased region" description="Acidic residues" evidence="7">
    <location>
        <begin position="355"/>
        <end position="368"/>
    </location>
</feature>
<dbReference type="InterPro" id="IPR000571">
    <property type="entry name" value="Znf_CCCH"/>
</dbReference>
<protein>
    <recommendedName>
        <fullName evidence="8">C3H1-type domain-containing protein</fullName>
    </recommendedName>
</protein>
<dbReference type="AlphaFoldDB" id="A0A0D2P7N4"/>
<dbReference type="OMA" id="HDRNISA"/>
<reference evidence="10" key="1">
    <citation type="submission" date="2014-04" db="EMBL/GenBank/DDBJ databases">
        <title>Evolutionary Origins and Diversification of the Mycorrhizal Mutualists.</title>
        <authorList>
            <consortium name="DOE Joint Genome Institute"/>
            <consortium name="Mycorrhizal Genomics Consortium"/>
            <person name="Kohler A."/>
            <person name="Kuo A."/>
            <person name="Nagy L.G."/>
            <person name="Floudas D."/>
            <person name="Copeland A."/>
            <person name="Barry K.W."/>
            <person name="Cichocki N."/>
            <person name="Veneault-Fourrey C."/>
            <person name="LaButti K."/>
            <person name="Lindquist E.A."/>
            <person name="Lipzen A."/>
            <person name="Lundell T."/>
            <person name="Morin E."/>
            <person name="Murat C."/>
            <person name="Riley R."/>
            <person name="Ohm R."/>
            <person name="Sun H."/>
            <person name="Tunlid A."/>
            <person name="Henrissat B."/>
            <person name="Grigoriev I.V."/>
            <person name="Hibbett D.S."/>
            <person name="Martin F."/>
        </authorList>
    </citation>
    <scope>NUCLEOTIDE SEQUENCE [LARGE SCALE GENOMIC DNA]</scope>
    <source>
        <strain evidence="10">FD-334 SS-4</strain>
    </source>
</reference>
<evidence type="ECO:0000256" key="2">
    <source>
        <dbReference type="ARBA" id="ARBA00022741"/>
    </source>
</evidence>
<keyword evidence="1 6" id="KW-0479">Metal-binding</keyword>
<feature type="compositionally biased region" description="Acidic residues" evidence="7">
    <location>
        <begin position="319"/>
        <end position="328"/>
    </location>
</feature>
<dbReference type="GO" id="GO:0008270">
    <property type="term" value="F:zinc ion binding"/>
    <property type="evidence" value="ECO:0007669"/>
    <property type="project" value="UniProtKB-KW"/>
</dbReference>
<dbReference type="Pfam" id="PF00642">
    <property type="entry name" value="zf-CCCH"/>
    <property type="match status" value="1"/>
</dbReference>
<keyword evidence="4 6" id="KW-0862">Zinc</keyword>
<feature type="compositionally biased region" description="Low complexity" evidence="7">
    <location>
        <begin position="65"/>
        <end position="76"/>
    </location>
</feature>
<feature type="region of interest" description="Disordered" evidence="7">
    <location>
        <begin position="42"/>
        <end position="76"/>
    </location>
</feature>
<feature type="compositionally biased region" description="Low complexity" evidence="7">
    <location>
        <begin position="699"/>
        <end position="747"/>
    </location>
</feature>